<protein>
    <submittedName>
        <fullName evidence="1">Uncharacterized protein</fullName>
    </submittedName>
</protein>
<dbReference type="EMBL" id="QGNA01000004">
    <property type="protein sequence ID" value="PWS35892.1"/>
    <property type="molecule type" value="Genomic_DNA"/>
</dbReference>
<name>A0A317FBR7_9PROT</name>
<reference evidence="2" key="1">
    <citation type="submission" date="2018-05" db="EMBL/GenBank/DDBJ databases">
        <authorList>
            <person name="Du Z."/>
            <person name="Wang X."/>
        </authorList>
    </citation>
    <scope>NUCLEOTIDE SEQUENCE [LARGE SCALE GENOMIC DNA]</scope>
    <source>
        <strain evidence="2">CQN31</strain>
    </source>
</reference>
<sequence>MHAHLLAETLVERIQGGGGEGGRTGIWMIYVAVAVDLTSDGLMLGTGAAVSAGLGLVLAAGQVLADLPEGYAAVPSPGVAGRVNSSSSCVVGA</sequence>
<comment type="caution">
    <text evidence="1">The sequence shown here is derived from an EMBL/GenBank/DDBJ whole genome shotgun (WGS) entry which is preliminary data.</text>
</comment>
<keyword evidence="2" id="KW-1185">Reference proteome</keyword>
<proteinExistence type="predicted"/>
<evidence type="ECO:0000313" key="1">
    <source>
        <dbReference type="EMBL" id="PWS35892.1"/>
    </source>
</evidence>
<dbReference type="RefSeq" id="WP_109872258.1">
    <property type="nucleotide sequence ID" value="NZ_QGNA01000004.1"/>
</dbReference>
<dbReference type="AlphaFoldDB" id="A0A317FBR7"/>
<dbReference type="Proteomes" id="UP000245765">
    <property type="component" value="Unassembled WGS sequence"/>
</dbReference>
<organism evidence="1 2">
    <name type="scientific">Falsiroseomonas bella</name>
    <dbReference type="NCBI Taxonomy" id="2184016"/>
    <lineage>
        <taxon>Bacteria</taxon>
        <taxon>Pseudomonadati</taxon>
        <taxon>Pseudomonadota</taxon>
        <taxon>Alphaproteobacteria</taxon>
        <taxon>Acetobacterales</taxon>
        <taxon>Roseomonadaceae</taxon>
        <taxon>Falsiroseomonas</taxon>
    </lineage>
</organism>
<evidence type="ECO:0000313" key="2">
    <source>
        <dbReference type="Proteomes" id="UP000245765"/>
    </source>
</evidence>
<accession>A0A317FBR7</accession>
<gene>
    <name evidence="1" type="ORF">DFH01_20205</name>
</gene>